<dbReference type="SMART" id="SM00109">
    <property type="entry name" value="C1"/>
    <property type="match status" value="2"/>
</dbReference>
<dbReference type="InterPro" id="IPR027417">
    <property type="entry name" value="P-loop_NTPase"/>
</dbReference>
<dbReference type="InterPro" id="IPR008936">
    <property type="entry name" value="Rho_GTPase_activation_prot"/>
</dbReference>
<dbReference type="SMART" id="SM00015">
    <property type="entry name" value="IQ"/>
    <property type="match status" value="4"/>
</dbReference>
<evidence type="ECO:0000256" key="6">
    <source>
        <dbReference type="SAM" id="MobiDB-lite"/>
    </source>
</evidence>
<evidence type="ECO:0000256" key="1">
    <source>
        <dbReference type="ARBA" id="ARBA00004496"/>
    </source>
</evidence>
<feature type="domain" description="Phorbol-ester/DAG-type" evidence="7">
    <location>
        <begin position="1364"/>
        <end position="1414"/>
    </location>
</feature>
<dbReference type="Pfam" id="PF00612">
    <property type="entry name" value="IQ"/>
    <property type="match status" value="3"/>
</dbReference>
<dbReference type="Gene3D" id="1.20.5.4820">
    <property type="match status" value="1"/>
</dbReference>
<dbReference type="InterPro" id="IPR046987">
    <property type="entry name" value="Myo9"/>
</dbReference>
<keyword evidence="3" id="KW-0479">Metal-binding</keyword>
<feature type="region of interest" description="Disordered" evidence="6">
    <location>
        <begin position="1176"/>
        <end position="1212"/>
    </location>
</feature>
<feature type="compositionally biased region" description="Polar residues" evidence="6">
    <location>
        <begin position="807"/>
        <end position="828"/>
    </location>
</feature>
<evidence type="ECO:0000259" key="9">
    <source>
        <dbReference type="PROSITE" id="PS51456"/>
    </source>
</evidence>
<feature type="compositionally biased region" description="Low complexity" evidence="6">
    <location>
        <begin position="1031"/>
        <end position="1045"/>
    </location>
</feature>
<dbReference type="SMART" id="SM00324">
    <property type="entry name" value="RhoGAP"/>
    <property type="match status" value="1"/>
</dbReference>
<feature type="compositionally biased region" description="Polar residues" evidence="6">
    <location>
        <begin position="267"/>
        <end position="277"/>
    </location>
</feature>
<comment type="caution">
    <text evidence="10">The sequence shown here is derived from an EMBL/GenBank/DDBJ whole genome shotgun (WGS) entry which is preliminary data.</text>
</comment>
<feature type="domain" description="Phorbol-ester/DAG-type" evidence="7">
    <location>
        <begin position="1118"/>
        <end position="1172"/>
    </location>
</feature>
<keyword evidence="5" id="KW-0505">Motor protein</keyword>
<dbReference type="CDD" id="cd00029">
    <property type="entry name" value="C1"/>
    <property type="match status" value="1"/>
</dbReference>
<reference evidence="10" key="1">
    <citation type="submission" date="2021-03" db="EMBL/GenBank/DDBJ databases">
        <authorList>
            <person name="Tran Van P."/>
        </authorList>
    </citation>
    <scope>NUCLEOTIDE SEQUENCE</scope>
</reference>
<dbReference type="PROSITE" id="PS50096">
    <property type="entry name" value="IQ"/>
    <property type="match status" value="3"/>
</dbReference>
<evidence type="ECO:0008006" key="12">
    <source>
        <dbReference type="Google" id="ProtNLM"/>
    </source>
</evidence>
<keyword evidence="5" id="KW-0009">Actin-binding</keyword>
<keyword evidence="11" id="KW-1185">Reference proteome</keyword>
<feature type="domain" description="Rho-GAP" evidence="8">
    <location>
        <begin position="1430"/>
        <end position="1619"/>
    </location>
</feature>
<comment type="similarity">
    <text evidence="5">Belongs to the TRAFAC class myosin-kinesin ATPase superfamily. Myosin family.</text>
</comment>
<comment type="subcellular location">
    <subcellularLocation>
        <location evidence="1">Cytoplasm</location>
    </subcellularLocation>
</comment>
<dbReference type="PROSITE" id="PS51456">
    <property type="entry name" value="MYOSIN_MOTOR"/>
    <property type="match status" value="1"/>
</dbReference>
<evidence type="ECO:0000256" key="4">
    <source>
        <dbReference type="ARBA" id="ARBA00022833"/>
    </source>
</evidence>
<protein>
    <recommendedName>
        <fullName evidence="12">Unconventional myosin-IXb-like</fullName>
    </recommendedName>
</protein>
<dbReference type="Gene3D" id="3.30.60.20">
    <property type="match status" value="2"/>
</dbReference>
<dbReference type="PROSITE" id="PS00479">
    <property type="entry name" value="ZF_DAG_PE_1"/>
    <property type="match status" value="1"/>
</dbReference>
<accession>A0ABN7NLH7</accession>
<dbReference type="PANTHER" id="PTHR46184:SF5">
    <property type="entry name" value="UNCONVENTIONAL MYOSIN-IXA-LIKE"/>
    <property type="match status" value="1"/>
</dbReference>
<dbReference type="PROSITE" id="PS50081">
    <property type="entry name" value="ZF_DAG_PE_2"/>
    <property type="match status" value="2"/>
</dbReference>
<dbReference type="InterPro" id="IPR046349">
    <property type="entry name" value="C1-like_sf"/>
</dbReference>
<feature type="region of interest" description="Disordered" evidence="6">
    <location>
        <begin position="1727"/>
        <end position="1808"/>
    </location>
</feature>
<sequence>MQWDFSKEETREKKEQKKIVKESAAIFEQFCINYANEHLQYYFNQHVFKYEQEEYRKEGIRWTNIDFMDNTQCLHLIEGKPSGLLCLLDDQCNFPGATNETLLQKFNSVHKENNFYEIPQRREAAFIVRHYAGKVKYQVTEMREKNLDLMRQDIVGVLKNSSMAFVRELVGADPVAVFRWAIVRAFFRGYFAFHEAGRRQRLGRDGKSGVIQNRYRNHTPNENLISHLVTVSAVNLAINRIAFPLKHSNSICSPTRASYTYQIQRSNNETHNSNNRLSWPIFPSHNEENTSSRQQRTSEQPISEDNEIKTAAVGRARRDSQKSQAGALERVLCPNDARVMERANQIVMGCHHKGEVGFSRRDDLNRAEPAWNLVLPPLPGGDHEEVPTSVFIVLVAGNNDIIVKRTPGLKVYLTLSRKNKSFRPRERGKKGLKNLQSVKTLAGRTQSNQQLSGVGGKARKQPLTVTAQFQQSLQSLMDTLNQANPFFIRCIKSNGNKASCVHSYPPVPSQADVRDFLLTLQLNRDNYQLGSSKIFLRESEKVKLDFRLHQQIMASIVTIQRWARAILERKRFLRWREAAITIQVSWRALLAQRSVAQIRAQLAAVLHIQGLWRGYKTRTWYTRLTRGALMFQAHARGFLARRKLRQLRSGQHELWRVGQAQQRVDAHSGQSTDEAFMSKESSQEELDEKFAEDHDTQDSEESSGIQEDSETEPVPPRRTNQATRNEYRPITVGDRKTTRANQETDDPLVIEKHSKKKMSVKRTKAIKTEPNQSTYQEERVRETTGELHLSGWTESSFLSVTERKGSSDSLTSLKSIESQRSTDSQTSAPVRDTLHKAKRQIQALIGAVKTRDKWEVSNSSLAQSDGEPEDPVTDSRVPLATDTLVWRRRQDLLPDFPNTALPAPSVVTTKVTVTRSANVSEMSRPAMLEATNRLVTRREGVVGEKGRLPPLKSSMSQDAGWEVPVRAARRQKVCRSVGDSEVSGGSTYNSVDGGSALLLDTIRETGLPPSGNDVSRTTLWGTRKEPRSSDGSESSYSGRLSSQEEAWSPVSPHVEMTYPKSKLPIHHITTKRSRSGGITSLDLKRRNSDPATMKLVPEPDKASDLLEWKGSTMFTIAGHRFRKITRFTKDDRCVYCDQPMDAIVTQGHKCSDCKQLFHTKCIQNGGVKEMPCVYNQGPGGGKPGRRKHRKPSRTHYDLGSGTPLPTKPPVSGKFSLTGTSQFTDRTDDIISDAKELQAMQDFITRKIYMIEAEEGKKPSEVDRVFKAALKEFKDNLVATYSIISKSDAVNIKYKDLIANFVYALQTVRTKEQTREDFPVTMGVNAFRGFMNEFMATARVEEKPSKAKRKKDKKRKADDAILYAGHTFLLTIINIPTACEICTSFFMWPIERGLVCQNCKLTCHKKCYSKASAVCGKDGNPGSNSSGVFGIPLHKMIVGDCKVPVVVDRLITTIEMYGLYTEGLYRKSGVSSKVKELKARMEDASQEDVNFENYHVHVLAAVLKSFLREMPEPLLTFDCYEDFLRAANLTDPQDRVSTLFAILKKLPKPNYDLMERLIFHLARVALHEDANRMSSSSLAIVFAPCILRTNKAIPAQDSLHDIGRQTQCIETILSEQLRKVRATLADIDTLDTARHTATHRLSSLRSSKIFSPEELLPADTSSTVSAPDDEEALLMGHIQEIQKEKELLTSALPSLTRTTSDDDLLSTDMDDGSLDDVAGHIEDTEHEVSLVSSHARRPRSVPQRPLVSRSMSGGEPGGEDVGNRTSAPVQFLATTGKKLRRQSSADNNPAVRFPPPSLDGDTDEDPIMV</sequence>
<keyword evidence="4" id="KW-0862">Zinc</keyword>
<dbReference type="Gene3D" id="1.20.5.190">
    <property type="match status" value="1"/>
</dbReference>
<evidence type="ECO:0000256" key="3">
    <source>
        <dbReference type="ARBA" id="ARBA00022723"/>
    </source>
</evidence>
<dbReference type="SUPFAM" id="SSF52540">
    <property type="entry name" value="P-loop containing nucleoside triphosphate hydrolases"/>
    <property type="match status" value="2"/>
</dbReference>
<feature type="compositionally biased region" description="Basic and acidic residues" evidence="6">
    <location>
        <begin position="688"/>
        <end position="697"/>
    </location>
</feature>
<comment type="caution">
    <text evidence="5">Lacks conserved residue(s) required for the propagation of feature annotation.</text>
</comment>
<evidence type="ECO:0000259" key="7">
    <source>
        <dbReference type="PROSITE" id="PS50081"/>
    </source>
</evidence>
<evidence type="ECO:0000256" key="2">
    <source>
        <dbReference type="ARBA" id="ARBA00022490"/>
    </source>
</evidence>
<feature type="compositionally biased region" description="Acidic residues" evidence="6">
    <location>
        <begin position="1799"/>
        <end position="1808"/>
    </location>
</feature>
<feature type="compositionally biased region" description="Polar residues" evidence="6">
    <location>
        <begin position="291"/>
        <end position="303"/>
    </location>
</feature>
<organism evidence="10 11">
    <name type="scientific">Timema podura</name>
    <name type="common">Walking stick</name>
    <dbReference type="NCBI Taxonomy" id="61482"/>
    <lineage>
        <taxon>Eukaryota</taxon>
        <taxon>Metazoa</taxon>
        <taxon>Ecdysozoa</taxon>
        <taxon>Arthropoda</taxon>
        <taxon>Hexapoda</taxon>
        <taxon>Insecta</taxon>
        <taxon>Pterygota</taxon>
        <taxon>Neoptera</taxon>
        <taxon>Polyneoptera</taxon>
        <taxon>Phasmatodea</taxon>
        <taxon>Timematodea</taxon>
        <taxon>Timematoidea</taxon>
        <taxon>Timematidae</taxon>
        <taxon>Timema</taxon>
    </lineage>
</organism>
<keyword evidence="2" id="KW-0963">Cytoplasm</keyword>
<dbReference type="SUPFAM" id="SSF57889">
    <property type="entry name" value="Cysteine-rich domain"/>
    <property type="match status" value="2"/>
</dbReference>
<name>A0ABN7NLH7_TIMPD</name>
<dbReference type="Pfam" id="PF00130">
    <property type="entry name" value="C1_1"/>
    <property type="match status" value="2"/>
</dbReference>
<feature type="region of interest" description="Disordered" evidence="6">
    <location>
        <begin position="1003"/>
        <end position="1048"/>
    </location>
</feature>
<proteinExistence type="inferred from homology"/>
<evidence type="ECO:0000313" key="10">
    <source>
        <dbReference type="EMBL" id="CAG2055294.1"/>
    </source>
</evidence>
<dbReference type="EMBL" id="CAJPIN010002305">
    <property type="protein sequence ID" value="CAG2055294.1"/>
    <property type="molecule type" value="Genomic_DNA"/>
</dbReference>
<feature type="domain" description="Myosin motor" evidence="9">
    <location>
        <begin position="1"/>
        <end position="499"/>
    </location>
</feature>
<dbReference type="InterPro" id="IPR000048">
    <property type="entry name" value="IQ_motif_EF-hand-BS"/>
</dbReference>
<evidence type="ECO:0000256" key="5">
    <source>
        <dbReference type="PROSITE-ProRule" id="PRU00782"/>
    </source>
</evidence>
<evidence type="ECO:0000313" key="11">
    <source>
        <dbReference type="Proteomes" id="UP001153148"/>
    </source>
</evidence>
<dbReference type="PANTHER" id="PTHR46184">
    <property type="entry name" value="UNCONVENTIONAL MYOSIN-IXB-LIKE PROTEIN"/>
    <property type="match status" value="1"/>
</dbReference>
<dbReference type="PROSITE" id="PS50238">
    <property type="entry name" value="RHOGAP"/>
    <property type="match status" value="1"/>
</dbReference>
<dbReference type="Proteomes" id="UP001153148">
    <property type="component" value="Unassembled WGS sequence"/>
</dbReference>
<dbReference type="Gene3D" id="1.10.555.10">
    <property type="entry name" value="Rho GTPase activation protein"/>
    <property type="match status" value="1"/>
</dbReference>
<dbReference type="InterPro" id="IPR001609">
    <property type="entry name" value="Myosin_head_motor_dom-like"/>
</dbReference>
<dbReference type="SMART" id="SM00242">
    <property type="entry name" value="MYSc"/>
    <property type="match status" value="1"/>
</dbReference>
<keyword evidence="5" id="KW-0518">Myosin</keyword>
<dbReference type="InterPro" id="IPR000198">
    <property type="entry name" value="RhoGAP_dom"/>
</dbReference>
<evidence type="ECO:0000259" key="8">
    <source>
        <dbReference type="PROSITE" id="PS50238"/>
    </source>
</evidence>
<feature type="compositionally biased region" description="Basic residues" evidence="6">
    <location>
        <begin position="1183"/>
        <end position="1193"/>
    </location>
</feature>
<dbReference type="Pfam" id="PF00063">
    <property type="entry name" value="Myosin_head"/>
    <property type="match status" value="2"/>
</dbReference>
<gene>
    <name evidence="10" type="ORF">TPAB3V08_LOCUS2300</name>
</gene>
<feature type="region of interest" description="Disordered" evidence="6">
    <location>
        <begin position="658"/>
        <end position="746"/>
    </location>
</feature>
<dbReference type="Pfam" id="PF00620">
    <property type="entry name" value="RhoGAP"/>
    <property type="match status" value="1"/>
</dbReference>
<feature type="region of interest" description="Disordered" evidence="6">
    <location>
        <begin position="799"/>
        <end position="833"/>
    </location>
</feature>
<dbReference type="SUPFAM" id="SSF48350">
    <property type="entry name" value="GTPase activation domain, GAP"/>
    <property type="match status" value="1"/>
</dbReference>
<dbReference type="CDD" id="cd20818">
    <property type="entry name" value="C1_Myosin-IX"/>
    <property type="match status" value="1"/>
</dbReference>
<dbReference type="InterPro" id="IPR002219">
    <property type="entry name" value="PKC_DAG/PE"/>
</dbReference>
<feature type="region of interest" description="Actin-binding" evidence="5">
    <location>
        <begin position="473"/>
        <end position="495"/>
    </location>
</feature>
<dbReference type="Gene3D" id="1.20.58.530">
    <property type="match status" value="1"/>
</dbReference>
<feature type="region of interest" description="Disordered" evidence="6">
    <location>
        <begin position="267"/>
        <end position="325"/>
    </location>
</feature>